<evidence type="ECO:0000256" key="4">
    <source>
        <dbReference type="ARBA" id="ARBA00023054"/>
    </source>
</evidence>
<sequence>MAPALFRKKSSEAHSNDVQDSPRPNFVQELTTSLISSCPNTLSSNEKLPWNRDEIENFLEIETDSNSREVTCTGIVASGNRTNRNDWREWAHQITTVDDSLNSSLTDLLIDVNVPDLDAKMLEFHGPVSTVQSCGAVVSSSNCSSPSTKARMRWTPELHELFMDAVNKLGGAERATPKGVLKLMNVEGLTIYHVKSHLQKYRTARYKPESSEGALERKSKNIAEMTSLDLKTTMGITEALRVQMEVQKQLHEQLEIQRNLQVRIEEQAKHLQMMFDKQRKMEEDKSKATSSNLDTIEYQVPDGNVKAESCGQDRASSPEIIATGNCILADENSNEKEISSKREMPEVEESGGGECSPPPPLKRAKVDEINGETGR</sequence>
<keyword evidence="6" id="KW-0539">Nucleus</keyword>
<dbReference type="GO" id="GO:0003700">
    <property type="term" value="F:DNA-binding transcription factor activity"/>
    <property type="evidence" value="ECO:0007669"/>
    <property type="project" value="InterPro"/>
</dbReference>
<evidence type="ECO:0000256" key="7">
    <source>
        <dbReference type="SAM" id="MobiDB-lite"/>
    </source>
</evidence>
<feature type="region of interest" description="Disordered" evidence="7">
    <location>
        <begin position="326"/>
        <end position="375"/>
    </location>
</feature>
<evidence type="ECO:0000256" key="3">
    <source>
        <dbReference type="ARBA" id="ARBA00023015"/>
    </source>
</evidence>
<dbReference type="KEGG" id="egt:105955653"/>
<dbReference type="InterPro" id="IPR001005">
    <property type="entry name" value="SANT/Myb"/>
</dbReference>
<dbReference type="PROSITE" id="PS51294">
    <property type="entry name" value="HTH_MYB"/>
    <property type="match status" value="1"/>
</dbReference>
<comment type="subcellular location">
    <subcellularLocation>
        <location evidence="1">Nucleus</location>
    </subcellularLocation>
</comment>
<feature type="compositionally biased region" description="Basic and acidic residues" evidence="7">
    <location>
        <begin position="333"/>
        <end position="345"/>
    </location>
</feature>
<dbReference type="STRING" id="4155.A0A022RIF9"/>
<evidence type="ECO:0000259" key="8">
    <source>
        <dbReference type="PROSITE" id="PS51294"/>
    </source>
</evidence>
<feature type="domain" description="HTH myb-type" evidence="8">
    <location>
        <begin position="148"/>
        <end position="206"/>
    </location>
</feature>
<feature type="region of interest" description="Disordered" evidence="7">
    <location>
        <begin position="1"/>
        <end position="24"/>
    </location>
</feature>
<dbReference type="InterPro" id="IPR006447">
    <property type="entry name" value="Myb_dom_plants"/>
</dbReference>
<protein>
    <recommendedName>
        <fullName evidence="8">HTH myb-type domain-containing protein</fullName>
    </recommendedName>
</protein>
<evidence type="ECO:0000256" key="1">
    <source>
        <dbReference type="ARBA" id="ARBA00004123"/>
    </source>
</evidence>
<evidence type="ECO:0000256" key="2">
    <source>
        <dbReference type="ARBA" id="ARBA00006783"/>
    </source>
</evidence>
<dbReference type="AlphaFoldDB" id="A0A022RIF9"/>
<keyword evidence="10" id="KW-1185">Reference proteome</keyword>
<feature type="compositionally biased region" description="Basic and acidic residues" evidence="7">
    <location>
        <begin position="364"/>
        <end position="375"/>
    </location>
</feature>
<dbReference type="Proteomes" id="UP000030748">
    <property type="component" value="Unassembled WGS sequence"/>
</dbReference>
<dbReference type="SUPFAM" id="SSF46689">
    <property type="entry name" value="Homeodomain-like"/>
    <property type="match status" value="1"/>
</dbReference>
<evidence type="ECO:0000256" key="5">
    <source>
        <dbReference type="ARBA" id="ARBA00023163"/>
    </source>
</evidence>
<dbReference type="Pfam" id="PF14379">
    <property type="entry name" value="Myb_CC_LHEQLE"/>
    <property type="match status" value="1"/>
</dbReference>
<dbReference type="eggNOG" id="ENOG502RQ9X">
    <property type="taxonomic scope" value="Eukaryota"/>
</dbReference>
<comment type="similarity">
    <text evidence="2">Belongs to the MYB-CC family.</text>
</comment>
<dbReference type="PANTHER" id="PTHR31499:SF80">
    <property type="entry name" value="HTH MYB-TYPE DOMAIN-CONTAINING PROTEIN"/>
    <property type="match status" value="1"/>
</dbReference>
<reference evidence="9 10" key="1">
    <citation type="journal article" date="2013" name="Proc. Natl. Acad. Sci. U.S.A.">
        <title>Fine-scale variation in meiotic recombination in Mimulus inferred from population shotgun sequencing.</title>
        <authorList>
            <person name="Hellsten U."/>
            <person name="Wright K.M."/>
            <person name="Jenkins J."/>
            <person name="Shu S."/>
            <person name="Yuan Y."/>
            <person name="Wessler S.R."/>
            <person name="Schmutz J."/>
            <person name="Willis J.H."/>
            <person name="Rokhsar D.S."/>
        </authorList>
    </citation>
    <scope>NUCLEOTIDE SEQUENCE [LARGE SCALE GENOMIC DNA]</scope>
    <source>
        <strain evidence="10">cv. DUN x IM62</strain>
    </source>
</reference>
<dbReference type="PhylomeDB" id="A0A022RIF9"/>
<proteinExistence type="inferred from homology"/>
<dbReference type="FunFam" id="1.10.10.60:FF:000002">
    <property type="entry name" value="Myb family transcription factor"/>
    <property type="match status" value="1"/>
</dbReference>
<dbReference type="InterPro" id="IPR025756">
    <property type="entry name" value="Myb_CC_LHEQLE"/>
</dbReference>
<evidence type="ECO:0000256" key="6">
    <source>
        <dbReference type="ARBA" id="ARBA00023242"/>
    </source>
</evidence>
<accession>A0A022RIF9</accession>
<dbReference type="EMBL" id="KI630443">
    <property type="protein sequence ID" value="EYU39779.1"/>
    <property type="molecule type" value="Genomic_DNA"/>
</dbReference>
<dbReference type="InterPro" id="IPR046955">
    <property type="entry name" value="PHR1-like"/>
</dbReference>
<name>A0A022RIF9_ERYGU</name>
<dbReference type="InterPro" id="IPR009057">
    <property type="entry name" value="Homeodomain-like_sf"/>
</dbReference>
<gene>
    <name evidence="9" type="ORF">MIMGU_mgv1a008390mg</name>
</gene>
<dbReference type="PANTHER" id="PTHR31499">
    <property type="entry name" value="MYB FAMILY TRANSCRIPTION FACTOR PHL11"/>
    <property type="match status" value="1"/>
</dbReference>
<keyword evidence="4" id="KW-0175">Coiled coil</keyword>
<evidence type="ECO:0000313" key="10">
    <source>
        <dbReference type="Proteomes" id="UP000030748"/>
    </source>
</evidence>
<keyword evidence="5" id="KW-0804">Transcription</keyword>
<dbReference type="Pfam" id="PF00249">
    <property type="entry name" value="Myb_DNA-binding"/>
    <property type="match status" value="1"/>
</dbReference>
<dbReference type="NCBIfam" id="TIGR01557">
    <property type="entry name" value="myb_SHAQKYF"/>
    <property type="match status" value="1"/>
</dbReference>
<keyword evidence="3" id="KW-0805">Transcription regulation</keyword>
<dbReference type="Gene3D" id="1.10.10.60">
    <property type="entry name" value="Homeodomain-like"/>
    <property type="match status" value="1"/>
</dbReference>
<organism evidence="9 10">
    <name type="scientific">Erythranthe guttata</name>
    <name type="common">Yellow monkey flower</name>
    <name type="synonym">Mimulus guttatus</name>
    <dbReference type="NCBI Taxonomy" id="4155"/>
    <lineage>
        <taxon>Eukaryota</taxon>
        <taxon>Viridiplantae</taxon>
        <taxon>Streptophyta</taxon>
        <taxon>Embryophyta</taxon>
        <taxon>Tracheophyta</taxon>
        <taxon>Spermatophyta</taxon>
        <taxon>Magnoliopsida</taxon>
        <taxon>eudicotyledons</taxon>
        <taxon>Gunneridae</taxon>
        <taxon>Pentapetalae</taxon>
        <taxon>asterids</taxon>
        <taxon>lamiids</taxon>
        <taxon>Lamiales</taxon>
        <taxon>Phrymaceae</taxon>
        <taxon>Erythranthe</taxon>
    </lineage>
</organism>
<dbReference type="GO" id="GO:0003677">
    <property type="term" value="F:DNA binding"/>
    <property type="evidence" value="ECO:0007669"/>
    <property type="project" value="InterPro"/>
</dbReference>
<dbReference type="InterPro" id="IPR017930">
    <property type="entry name" value="Myb_dom"/>
</dbReference>
<evidence type="ECO:0000313" key="9">
    <source>
        <dbReference type="EMBL" id="EYU39779.1"/>
    </source>
</evidence>
<dbReference type="OrthoDB" id="551907at2759"/>
<dbReference type="GO" id="GO:0005634">
    <property type="term" value="C:nucleus"/>
    <property type="evidence" value="ECO:0007669"/>
    <property type="project" value="UniProtKB-SubCell"/>
</dbReference>